<feature type="transmembrane region" description="Helical" evidence="1">
    <location>
        <begin position="121"/>
        <end position="139"/>
    </location>
</feature>
<evidence type="ECO:0000256" key="1">
    <source>
        <dbReference type="SAM" id="Phobius"/>
    </source>
</evidence>
<feature type="transmembrane region" description="Helical" evidence="1">
    <location>
        <begin position="195"/>
        <end position="214"/>
    </location>
</feature>
<comment type="caution">
    <text evidence="2">The sequence shown here is derived from an EMBL/GenBank/DDBJ whole genome shotgun (WGS) entry which is preliminary data.</text>
</comment>
<name>A0A520MVG2_9GAMM</name>
<feature type="transmembrane region" description="Helical" evidence="1">
    <location>
        <begin position="251"/>
        <end position="271"/>
    </location>
</feature>
<dbReference type="Proteomes" id="UP000315498">
    <property type="component" value="Unassembled WGS sequence"/>
</dbReference>
<feature type="transmembrane region" description="Helical" evidence="1">
    <location>
        <begin position="151"/>
        <end position="172"/>
    </location>
</feature>
<reference evidence="2 3" key="1">
    <citation type="submission" date="2019-02" db="EMBL/GenBank/DDBJ databases">
        <title>Prokaryotic population dynamics and viral predation in marine succession experiment using metagenomics: the confinement effect.</title>
        <authorList>
            <person name="Haro-Moreno J.M."/>
            <person name="Rodriguez-Valera F."/>
            <person name="Lopez-Perez M."/>
        </authorList>
    </citation>
    <scope>NUCLEOTIDE SEQUENCE [LARGE SCALE GENOMIC DNA]</scope>
    <source>
        <strain evidence="2">MED-G161</strain>
    </source>
</reference>
<dbReference type="AlphaFoldDB" id="A0A520MVG2"/>
<gene>
    <name evidence="2" type="ORF">EVA94_01580</name>
</gene>
<keyword evidence="1" id="KW-0812">Transmembrane</keyword>
<keyword evidence="1" id="KW-0472">Membrane</keyword>
<protein>
    <submittedName>
        <fullName evidence="2">Uncharacterized protein</fullName>
    </submittedName>
</protein>
<dbReference type="EMBL" id="SHBG01000009">
    <property type="protein sequence ID" value="RZO25217.1"/>
    <property type="molecule type" value="Genomic_DNA"/>
</dbReference>
<evidence type="ECO:0000313" key="2">
    <source>
        <dbReference type="EMBL" id="RZO25217.1"/>
    </source>
</evidence>
<feature type="transmembrane region" description="Helical" evidence="1">
    <location>
        <begin position="58"/>
        <end position="81"/>
    </location>
</feature>
<evidence type="ECO:0000313" key="3">
    <source>
        <dbReference type="Proteomes" id="UP000315498"/>
    </source>
</evidence>
<sequence>MRIAKYPFAVLSAALFTVMLITPISSISNLMWLSSVDMPVGLFSSIEVILFDFQRLGIGLYAVVVIGFAIAFTIAGLISRFTSLGGKYLYAIAAAVAIGTAIFLMVELLFQTELLSGNRTIIGKILHYLAGFFGGYFYYHLIAVDRKYTFVVRFLGILYAYLLLGLSLQWIFTPVLAAADFGFILNELPDDAQNALLRDFTSFFVATFLFSLLGAITLNPIWFLSAGIVYFGAGIFNLMAIYVHGTDFNQIFIFEFILGAWPSALAITIFLKERNN</sequence>
<feature type="transmembrane region" description="Helical" evidence="1">
    <location>
        <begin position="221"/>
        <end position="245"/>
    </location>
</feature>
<organism evidence="2 3">
    <name type="scientific">SAR86 cluster bacterium</name>
    <dbReference type="NCBI Taxonomy" id="2030880"/>
    <lineage>
        <taxon>Bacteria</taxon>
        <taxon>Pseudomonadati</taxon>
        <taxon>Pseudomonadota</taxon>
        <taxon>Gammaproteobacteria</taxon>
        <taxon>SAR86 cluster</taxon>
    </lineage>
</organism>
<accession>A0A520MVG2</accession>
<keyword evidence="1" id="KW-1133">Transmembrane helix</keyword>
<proteinExistence type="predicted"/>
<feature type="transmembrane region" description="Helical" evidence="1">
    <location>
        <begin position="88"/>
        <end position="109"/>
    </location>
</feature>